<evidence type="ECO:0000313" key="4">
    <source>
        <dbReference type="EnsemblPlants" id="KRG88806"/>
    </source>
</evidence>
<dbReference type="PANTHER" id="PTHR33870:SF16">
    <property type="entry name" value="PROTEIN, PUTATIVE-RELATED"/>
    <property type="match status" value="1"/>
</dbReference>
<feature type="compositionally biased region" description="Polar residues" evidence="1">
    <location>
        <begin position="592"/>
        <end position="607"/>
    </location>
</feature>
<dbReference type="Gramene" id="KRG88806">
    <property type="protein sequence ID" value="KRG88806"/>
    <property type="gene ID" value="GLYMA_U026700"/>
</dbReference>
<reference evidence="4" key="2">
    <citation type="submission" date="2018-02" db="UniProtKB">
        <authorList>
            <consortium name="EnsemblPlants"/>
        </authorList>
    </citation>
    <scope>IDENTIFICATION</scope>
    <source>
        <strain evidence="4">Williams 82</strain>
    </source>
</reference>
<feature type="compositionally biased region" description="Polar residues" evidence="1">
    <location>
        <begin position="654"/>
        <end position="663"/>
    </location>
</feature>
<evidence type="ECO:0000313" key="5">
    <source>
        <dbReference type="Proteomes" id="UP000008827"/>
    </source>
</evidence>
<feature type="transmembrane region" description="Helical" evidence="2">
    <location>
        <begin position="31"/>
        <end position="47"/>
    </location>
</feature>
<feature type="compositionally biased region" description="Polar residues" evidence="1">
    <location>
        <begin position="696"/>
        <end position="710"/>
    </location>
</feature>
<reference evidence="3" key="1">
    <citation type="journal article" date="2010" name="Nature">
        <title>Genome sequence of the palaeopolyploid soybean.</title>
        <authorList>
            <person name="Schmutz J."/>
            <person name="Cannon S.B."/>
            <person name="Schlueter J."/>
            <person name="Ma J."/>
            <person name="Mitros T."/>
            <person name="Nelson W."/>
            <person name="Hyten D.L."/>
            <person name="Song Q."/>
            <person name="Thelen J.J."/>
            <person name="Cheng J."/>
            <person name="Xu D."/>
            <person name="Hellsten U."/>
            <person name="May G.D."/>
            <person name="Yu Y."/>
            <person name="Sakurai T."/>
            <person name="Umezawa T."/>
            <person name="Bhattacharyya M.K."/>
            <person name="Sandhu D."/>
            <person name="Valliyodan B."/>
            <person name="Lindquist E."/>
            <person name="Peto M."/>
            <person name="Grant D."/>
            <person name="Shu S."/>
            <person name="Goodstein D."/>
            <person name="Barry K."/>
            <person name="Futrell-Griggs M."/>
            <person name="Abernathy B."/>
            <person name="Du J."/>
            <person name="Tian Z."/>
            <person name="Zhu L."/>
            <person name="Gill N."/>
            <person name="Joshi T."/>
            <person name="Libault M."/>
            <person name="Sethuraman A."/>
            <person name="Zhang X.-C."/>
            <person name="Shinozaki K."/>
            <person name="Nguyen H.T."/>
            <person name="Wing R.A."/>
            <person name="Cregan P."/>
            <person name="Specht J."/>
            <person name="Grimwood J."/>
            <person name="Rokhsar D."/>
            <person name="Stacey G."/>
            <person name="Shoemaker R.C."/>
            <person name="Jackson S.A."/>
        </authorList>
    </citation>
    <scope>NUCLEOTIDE SEQUENCE</scope>
    <source>
        <tissue evidence="3">Callus</tissue>
    </source>
</reference>
<feature type="region of interest" description="Disordered" evidence="1">
    <location>
        <begin position="401"/>
        <end position="423"/>
    </location>
</feature>
<accession>A0A0R0E4M0</accession>
<feature type="compositionally biased region" description="Polar residues" evidence="1">
    <location>
        <begin position="616"/>
        <end position="633"/>
    </location>
</feature>
<keyword evidence="2" id="KW-1133">Transmembrane helix</keyword>
<feature type="compositionally biased region" description="Basic and acidic residues" evidence="1">
    <location>
        <begin position="258"/>
        <end position="268"/>
    </location>
</feature>
<keyword evidence="2" id="KW-0472">Membrane</keyword>
<evidence type="ECO:0000313" key="3">
    <source>
        <dbReference type="EMBL" id="KRG88806.1"/>
    </source>
</evidence>
<dbReference type="OMA" id="PFIACAS"/>
<feature type="transmembrane region" description="Helical" evidence="2">
    <location>
        <begin position="53"/>
        <end position="72"/>
    </location>
</feature>
<feature type="compositionally biased region" description="Basic and acidic residues" evidence="1">
    <location>
        <begin position="578"/>
        <end position="588"/>
    </location>
</feature>
<dbReference type="EnsemblPlants" id="KRG88806">
    <property type="protein sequence ID" value="KRG88806"/>
    <property type="gene ID" value="GLYMA_U026700"/>
</dbReference>
<feature type="region of interest" description="Disordered" evidence="1">
    <location>
        <begin position="696"/>
        <end position="753"/>
    </location>
</feature>
<feature type="region of interest" description="Disordered" evidence="1">
    <location>
        <begin position="650"/>
        <end position="675"/>
    </location>
</feature>
<keyword evidence="5" id="KW-1185">Reference proteome</keyword>
<protein>
    <submittedName>
        <fullName evidence="3 4">Uncharacterized protein</fullName>
    </submittedName>
</protein>
<organism evidence="4">
    <name type="scientific">Glycine max</name>
    <name type="common">Soybean</name>
    <name type="synonym">Glycine hispida</name>
    <dbReference type="NCBI Taxonomy" id="3847"/>
    <lineage>
        <taxon>Eukaryota</taxon>
        <taxon>Viridiplantae</taxon>
        <taxon>Streptophyta</taxon>
        <taxon>Embryophyta</taxon>
        <taxon>Tracheophyta</taxon>
        <taxon>Spermatophyta</taxon>
        <taxon>Magnoliopsida</taxon>
        <taxon>eudicotyledons</taxon>
        <taxon>Gunneridae</taxon>
        <taxon>Pentapetalae</taxon>
        <taxon>rosids</taxon>
        <taxon>fabids</taxon>
        <taxon>Fabales</taxon>
        <taxon>Fabaceae</taxon>
        <taxon>Papilionoideae</taxon>
        <taxon>50 kb inversion clade</taxon>
        <taxon>NPAAA clade</taxon>
        <taxon>indigoferoid/millettioid clade</taxon>
        <taxon>Phaseoleae</taxon>
        <taxon>Glycine</taxon>
        <taxon>Glycine subgen. Soja</taxon>
    </lineage>
</organism>
<feature type="region of interest" description="Disordered" evidence="1">
    <location>
        <begin position="439"/>
        <end position="459"/>
    </location>
</feature>
<dbReference type="Proteomes" id="UP000008827">
    <property type="component" value="Unassembled WGS sequence"/>
</dbReference>
<dbReference type="PaxDb" id="3847-GLYMA0028S00260.1"/>
<reference evidence="3" key="3">
    <citation type="submission" date="2018-07" db="EMBL/GenBank/DDBJ databases">
        <title>WGS assembly of Glycine max.</title>
        <authorList>
            <person name="Schmutz J."/>
            <person name="Cannon S."/>
            <person name="Schlueter J."/>
            <person name="Ma J."/>
            <person name="Mitros T."/>
            <person name="Nelson W."/>
            <person name="Hyten D."/>
            <person name="Song Q."/>
            <person name="Thelen J."/>
            <person name="Cheng J."/>
            <person name="Xu D."/>
            <person name="Hellsten U."/>
            <person name="May G."/>
            <person name="Yu Y."/>
            <person name="Sakurai T."/>
            <person name="Umezawa T."/>
            <person name="Bhattacharyya M."/>
            <person name="Sandhu D."/>
            <person name="Valliyodan B."/>
            <person name="Lindquist E."/>
            <person name="Peto M."/>
            <person name="Grant D."/>
            <person name="Shu S."/>
            <person name="Goodstein D."/>
            <person name="Barry K."/>
            <person name="Futrell-Griggs M."/>
            <person name="Abernathy B."/>
            <person name="Du J."/>
            <person name="Tian Z."/>
            <person name="Zhu L."/>
            <person name="Gill N."/>
            <person name="Joshi T."/>
            <person name="Libault M."/>
            <person name="Sethuraman A."/>
            <person name="Zhang X."/>
            <person name="Shinozaki K."/>
            <person name="Nguyen H."/>
            <person name="Wing R."/>
            <person name="Cregan P."/>
            <person name="Specht J."/>
            <person name="Grimwood J."/>
            <person name="Rokhsar D."/>
            <person name="Stacey G."/>
            <person name="Shoemaker R."/>
            <person name="Jackson S."/>
        </authorList>
    </citation>
    <scope>NUCLEOTIDE SEQUENCE</scope>
    <source>
        <tissue evidence="3">Callus</tissue>
    </source>
</reference>
<feature type="region of interest" description="Disordered" evidence="1">
    <location>
        <begin position="257"/>
        <end position="325"/>
    </location>
</feature>
<feature type="compositionally biased region" description="Basic and acidic residues" evidence="1">
    <location>
        <begin position="278"/>
        <end position="288"/>
    </location>
</feature>
<gene>
    <name evidence="3" type="ORF">GLYMA_U026700</name>
</gene>
<proteinExistence type="predicted"/>
<evidence type="ECO:0000256" key="2">
    <source>
        <dbReference type="SAM" id="Phobius"/>
    </source>
</evidence>
<dbReference type="PANTHER" id="PTHR33870">
    <property type="entry name" value="CARDIOMYOPATHY-ASSOCIATED PROTEIN"/>
    <property type="match status" value="1"/>
</dbReference>
<feature type="region of interest" description="Disordered" evidence="1">
    <location>
        <begin position="176"/>
        <end position="222"/>
    </location>
</feature>
<evidence type="ECO:0000256" key="1">
    <source>
        <dbReference type="SAM" id="MobiDB-lite"/>
    </source>
</evidence>
<dbReference type="EMBL" id="KZ847137">
    <property type="protein sequence ID" value="KRG88806.1"/>
    <property type="molecule type" value="Genomic_DNA"/>
</dbReference>
<feature type="compositionally biased region" description="Acidic residues" evidence="1">
    <location>
        <begin position="201"/>
        <end position="212"/>
    </location>
</feature>
<keyword evidence="2" id="KW-0812">Transmembrane</keyword>
<dbReference type="InParanoid" id="A0A0R0E4M0"/>
<feature type="region of interest" description="Disordered" evidence="1">
    <location>
        <begin position="578"/>
        <end position="633"/>
    </location>
</feature>
<dbReference type="AlphaFoldDB" id="A0A0R0E4M0"/>
<sequence>MGLNVKDIHLRLFKVVQDSTKSSYSFMRRHPLVSGASLVCFILYVFLSYIYNLLVYMSPFLVCAVIFIKIFWSSEQTQLKYVKTNEEKGGQKKVEPKCPKIPNNRRPEMLYKYPSQNATSRRRNFRDKNWDVYGGLEEKAKDLSAVFHNEFTKRNIEKKGARYFEKGESALDNRLSTKKTQVPKRQILRSEPSMIEKKIEDGDDEDGEETQEESNKAIEWTEDDQKNLMYLGNSEMERNRRLENLIARRRAKKLFKGQVEKGQIDKKPMAPVLTKRSNHLDSSSKDFDDGLDMPGSAPSLMPRSPSDNPYDPSEEKPNLTGDSFPQEFSSQKYMPFSRHESFISSHLFPSETKHDHGAREHYYFNKGRKYSDRLAYSRFRRPHTDKGTHDWLIDQLIYNESGENGLHTPNPPTTNGEESTHEEDGKCITDMENTIDENDHETKSMSGQISEPGSDRSRPWARFPKPHARLLSFPVSTTATTYITNINEALYDTVTSVVDKRQESMFLNHGRNCHTPTYSIASDLQVEVSEVGSPTSTVGENAETNSSIDRDSILYDGDIGRDVSSGSEELWGASFHGGKEARGVRSEADNNAEVNNNSKDVVSSTTPRHIDENAADVSSMSSKSDVPEDTPTNAINNHHNFFGYMKYPVGETEAPQSSNSSHALDQLPNEAHSERPEEWCNMLENVTNEEQVINDVNNSTSTEQDNTENLRSNEEPSTLVMRQESIDETSNSSVSSSPRSVLPEKTMSDDVSPSTFDQDLHIDVQQFIMEGLAQETLNSESPTGTMPQTIQPTMDETTDESHNVDFNHSQAFGTRPLGHTGKSIWYWFFTSYLNYNNMFYNFRS</sequence>
<name>A0A0R0E4M0_SOYBN</name>
<feature type="compositionally biased region" description="Low complexity" evidence="1">
    <location>
        <begin position="728"/>
        <end position="740"/>
    </location>
</feature>